<evidence type="ECO:0000313" key="4">
    <source>
        <dbReference type="Proteomes" id="UP000033483"/>
    </source>
</evidence>
<evidence type="ECO:0000256" key="1">
    <source>
        <dbReference type="SAM" id="MobiDB-lite"/>
    </source>
</evidence>
<keyword evidence="2" id="KW-0812">Transmembrane</keyword>
<keyword evidence="2" id="KW-0472">Membrane</keyword>
<proteinExistence type="predicted"/>
<comment type="caution">
    <text evidence="3">The sequence shown here is derived from an EMBL/GenBank/DDBJ whole genome shotgun (WGS) entry which is preliminary data.</text>
</comment>
<reference evidence="3 4" key="1">
    <citation type="submission" date="2015-03" db="EMBL/GenBank/DDBJ databases">
        <authorList>
            <person name="Radwan O."/>
            <person name="Al-Naeli F.A."/>
            <person name="Rendon G.A."/>
            <person name="Fields C."/>
        </authorList>
    </citation>
    <scope>NUCLEOTIDE SEQUENCE [LARGE SCALE GENOMIC DNA]</scope>
    <source>
        <strain evidence="3">CR-DP1</strain>
    </source>
</reference>
<accession>A0A0F4ZA42</accession>
<gene>
    <name evidence="3" type="ORF">TD95_002029</name>
</gene>
<dbReference type="OrthoDB" id="5565730at2759"/>
<evidence type="ECO:0000313" key="3">
    <source>
        <dbReference type="EMBL" id="KKA27417.1"/>
    </source>
</evidence>
<dbReference type="Proteomes" id="UP000033483">
    <property type="component" value="Unassembled WGS sequence"/>
</dbReference>
<feature type="region of interest" description="Disordered" evidence="1">
    <location>
        <begin position="1"/>
        <end position="21"/>
    </location>
</feature>
<protein>
    <submittedName>
        <fullName evidence="3">Uncharacterized protein</fullName>
    </submittedName>
</protein>
<feature type="transmembrane region" description="Helical" evidence="2">
    <location>
        <begin position="122"/>
        <end position="144"/>
    </location>
</feature>
<sequence length="213" mass="22910">MADAGDQPSSQPRKLAPPRFIPPGLSETGLPALKTGSGFAAAGFLCGVPLAILKDAPPMLWGLSMGVQWFMLSSTFTFARGITVRTMGGSDTLSDTQRIQASAIGGCISGTTGGLMRSPGNIIPGAVVFTLGSILGQMGINSYYRNKPTGPQEPLTERLLSHKWSPFRRISDAEYIEIMEEKILKAEAQIALIDDRISELRMLIKQRDAAEKK</sequence>
<feature type="transmembrane region" description="Helical" evidence="2">
    <location>
        <begin position="32"/>
        <end position="53"/>
    </location>
</feature>
<name>A0A0F4ZA42_9PEZI</name>
<feature type="transmembrane region" description="Helical" evidence="2">
    <location>
        <begin position="60"/>
        <end position="79"/>
    </location>
</feature>
<dbReference type="AlphaFoldDB" id="A0A0F4ZA42"/>
<dbReference type="PANTHER" id="PTHR41390">
    <property type="entry name" value="CHROMOSOME 7, WHOLE GENOME SHOTGUN SEQUENCE"/>
    <property type="match status" value="1"/>
</dbReference>
<keyword evidence="2" id="KW-1133">Transmembrane helix</keyword>
<keyword evidence="4" id="KW-1185">Reference proteome</keyword>
<dbReference type="EMBL" id="LAEV01001737">
    <property type="protein sequence ID" value="KKA27417.1"/>
    <property type="molecule type" value="Genomic_DNA"/>
</dbReference>
<evidence type="ECO:0000256" key="2">
    <source>
        <dbReference type="SAM" id="Phobius"/>
    </source>
</evidence>
<organism evidence="3 4">
    <name type="scientific">Thielaviopsis punctulata</name>
    <dbReference type="NCBI Taxonomy" id="72032"/>
    <lineage>
        <taxon>Eukaryota</taxon>
        <taxon>Fungi</taxon>
        <taxon>Dikarya</taxon>
        <taxon>Ascomycota</taxon>
        <taxon>Pezizomycotina</taxon>
        <taxon>Sordariomycetes</taxon>
        <taxon>Hypocreomycetidae</taxon>
        <taxon>Microascales</taxon>
        <taxon>Ceratocystidaceae</taxon>
        <taxon>Thielaviopsis</taxon>
    </lineage>
</organism>
<dbReference type="PANTHER" id="PTHR41390:SF1">
    <property type="entry name" value="NADH-UBIQUINONE OXIDOREDUCTASE 213 KDA SUBUNIT"/>
    <property type="match status" value="1"/>
</dbReference>